<reference evidence="1" key="1">
    <citation type="journal article" date="2022" name="bioRxiv">
        <title>Sequencing and chromosome-scale assembly of the giantPleurodeles waltlgenome.</title>
        <authorList>
            <person name="Brown T."/>
            <person name="Elewa A."/>
            <person name="Iarovenko S."/>
            <person name="Subramanian E."/>
            <person name="Araus A.J."/>
            <person name="Petzold A."/>
            <person name="Susuki M."/>
            <person name="Suzuki K.-i.T."/>
            <person name="Hayashi T."/>
            <person name="Toyoda A."/>
            <person name="Oliveira C."/>
            <person name="Osipova E."/>
            <person name="Leigh N.D."/>
            <person name="Simon A."/>
            <person name="Yun M.H."/>
        </authorList>
    </citation>
    <scope>NUCLEOTIDE SEQUENCE</scope>
    <source>
        <strain evidence="1">20211129_DDA</strain>
        <tissue evidence="1">Liver</tissue>
    </source>
</reference>
<gene>
    <name evidence="1" type="ORF">NDU88_002030</name>
</gene>
<evidence type="ECO:0008006" key="3">
    <source>
        <dbReference type="Google" id="ProtNLM"/>
    </source>
</evidence>
<evidence type="ECO:0000313" key="2">
    <source>
        <dbReference type="Proteomes" id="UP001066276"/>
    </source>
</evidence>
<dbReference type="Proteomes" id="UP001066276">
    <property type="component" value="Chromosome 4_2"/>
</dbReference>
<protein>
    <recommendedName>
        <fullName evidence="3">Reverse transcriptase zinc-binding domain-containing protein</fullName>
    </recommendedName>
</protein>
<evidence type="ECO:0000313" key="1">
    <source>
        <dbReference type="EMBL" id="KAJ1161546.1"/>
    </source>
</evidence>
<name>A0AAV7SCK1_PLEWA</name>
<dbReference type="AlphaFoldDB" id="A0AAV7SCK1"/>
<proteinExistence type="predicted"/>
<organism evidence="1 2">
    <name type="scientific">Pleurodeles waltl</name>
    <name type="common">Iberian ribbed newt</name>
    <dbReference type="NCBI Taxonomy" id="8319"/>
    <lineage>
        <taxon>Eukaryota</taxon>
        <taxon>Metazoa</taxon>
        <taxon>Chordata</taxon>
        <taxon>Craniata</taxon>
        <taxon>Vertebrata</taxon>
        <taxon>Euteleostomi</taxon>
        <taxon>Amphibia</taxon>
        <taxon>Batrachia</taxon>
        <taxon>Caudata</taxon>
        <taxon>Salamandroidea</taxon>
        <taxon>Salamandridae</taxon>
        <taxon>Pleurodelinae</taxon>
        <taxon>Pleurodeles</taxon>
    </lineage>
</organism>
<comment type="caution">
    <text evidence="1">The sequence shown here is derived from an EMBL/GenBank/DDBJ whole genome shotgun (WGS) entry which is preliminary data.</text>
</comment>
<accession>A0AAV7SCK1</accession>
<sequence length="199" mass="22462">MSGSEQRAWHAAELYTLGDLYVDGKMAPFPALVQESGLPAGQFLLYNSLLRSLTSKWGDLSVAPPTHLLIQYIQVMGQGRHLIRWFTEALRLHTALECDSLRAAWDGDTTTPFTDTQWKSALSGHVNIPRNSRFRLLQFYIIHRAYLTPARINRYFARCDTTCPRCSRNDTGMIQMLRSCPVLSCFWGAVVGCLSECVS</sequence>
<dbReference type="EMBL" id="JANPWB010000008">
    <property type="protein sequence ID" value="KAJ1161546.1"/>
    <property type="molecule type" value="Genomic_DNA"/>
</dbReference>
<keyword evidence="2" id="KW-1185">Reference proteome</keyword>